<dbReference type="EMBL" id="LN890655">
    <property type="protein sequence ID" value="CUS01968.2"/>
    <property type="molecule type" value="Genomic_DNA"/>
</dbReference>
<keyword evidence="4" id="KW-1185">Reference proteome</keyword>
<dbReference type="PANTHER" id="PTHR39158">
    <property type="entry name" value="OS08G0560600 PROTEIN"/>
    <property type="match status" value="1"/>
</dbReference>
<evidence type="ECO:0000256" key="1">
    <source>
        <dbReference type="SAM" id="MobiDB-lite"/>
    </source>
</evidence>
<feature type="compositionally biased region" description="Polar residues" evidence="1">
    <location>
        <begin position="1"/>
        <end position="13"/>
    </location>
</feature>
<protein>
    <recommendedName>
        <fullName evidence="2">DnaJ homologue subfamily C member 28 conserved domain-containing protein</fullName>
    </recommendedName>
</protein>
<gene>
    <name evidence="3" type="ORF">CFX0092_A0087</name>
</gene>
<dbReference type="Pfam" id="PF09350">
    <property type="entry name" value="DJC28_CD"/>
    <property type="match status" value="1"/>
</dbReference>
<dbReference type="KEGG" id="pbf:CFX0092_A0087"/>
<dbReference type="AlphaFoldDB" id="A0A160SZX6"/>
<reference evidence="3" key="1">
    <citation type="submission" date="2016-01" db="EMBL/GenBank/DDBJ databases">
        <authorList>
            <person name="Mcilroy J.S."/>
            <person name="Karst M S."/>
            <person name="Albertsen M."/>
        </authorList>
    </citation>
    <scope>NUCLEOTIDE SEQUENCE</scope>
    <source>
        <strain evidence="3">Cfx-K</strain>
    </source>
</reference>
<accession>A0A160SZX6</accession>
<name>A0A160SZX6_9CHLR</name>
<organism evidence="3 4">
    <name type="scientific">Candidatus Promineifilum breve</name>
    <dbReference type="NCBI Taxonomy" id="1806508"/>
    <lineage>
        <taxon>Bacteria</taxon>
        <taxon>Bacillati</taxon>
        <taxon>Chloroflexota</taxon>
        <taxon>Ardenticatenia</taxon>
        <taxon>Candidatus Promineifilales</taxon>
        <taxon>Candidatus Promineifilaceae</taxon>
        <taxon>Candidatus Promineifilum</taxon>
    </lineage>
</organism>
<dbReference type="InterPro" id="IPR052573">
    <property type="entry name" value="DnaJ_C_subfamily_28"/>
</dbReference>
<evidence type="ECO:0000313" key="4">
    <source>
        <dbReference type="Proteomes" id="UP000215027"/>
    </source>
</evidence>
<dbReference type="InterPro" id="IPR018961">
    <property type="entry name" value="DnaJ_homolog_subfam-C_membr-28"/>
</dbReference>
<dbReference type="PANTHER" id="PTHR39158:SF1">
    <property type="entry name" value="DNAJ HOMOLOG SUBFAMILY C MEMBER 28"/>
    <property type="match status" value="1"/>
</dbReference>
<evidence type="ECO:0000259" key="2">
    <source>
        <dbReference type="Pfam" id="PF09350"/>
    </source>
</evidence>
<evidence type="ECO:0000313" key="3">
    <source>
        <dbReference type="EMBL" id="CUS01968.2"/>
    </source>
</evidence>
<proteinExistence type="predicted"/>
<sequence length="178" mass="20767">MSDQNQTPSTSGNPPEGDEYRRRMRFQREDLIEELIEDGQRRGLFEGLTGAGRPLDLEQNIYEGSATLANQLMKNNDIRPAWLSYRIDVTEKIEAFRAEVRVTWERYRLAFEQAAGTSHRPALSIGWDDACRRWQTTIEQLNKAIDSYNLKRPRGQLELLKLRLTDELKRVDAPRYLL</sequence>
<dbReference type="OrthoDB" id="9798476at2"/>
<dbReference type="RefSeq" id="WP_095041635.1">
    <property type="nucleotide sequence ID" value="NZ_LN890655.1"/>
</dbReference>
<dbReference type="Proteomes" id="UP000215027">
    <property type="component" value="Chromosome I"/>
</dbReference>
<feature type="domain" description="DnaJ homologue subfamily C member 28 conserved" evidence="2">
    <location>
        <begin position="31"/>
        <end position="97"/>
    </location>
</feature>
<feature type="region of interest" description="Disordered" evidence="1">
    <location>
        <begin position="1"/>
        <end position="21"/>
    </location>
</feature>